<dbReference type="SMART" id="SM00355">
    <property type="entry name" value="ZnF_C2H2"/>
    <property type="match status" value="8"/>
</dbReference>
<evidence type="ECO:0000256" key="8">
    <source>
        <dbReference type="SAM" id="MobiDB-lite"/>
    </source>
</evidence>
<keyword evidence="6" id="KW-0539">Nucleus</keyword>
<dbReference type="InterPro" id="IPR019787">
    <property type="entry name" value="Znf_PHD-finger"/>
</dbReference>
<dbReference type="FunFam" id="3.30.160.60:FF:000110">
    <property type="entry name" value="Zinc finger protein-like"/>
    <property type="match status" value="1"/>
</dbReference>
<dbReference type="PANTHER" id="PTHR23235">
    <property type="entry name" value="KRUEPPEL-LIKE TRANSCRIPTION FACTOR"/>
    <property type="match status" value="1"/>
</dbReference>
<dbReference type="KEGG" id="aplc:110981050"/>
<gene>
    <name evidence="12" type="primary">LOC110981050</name>
</gene>
<evidence type="ECO:0000313" key="11">
    <source>
        <dbReference type="Proteomes" id="UP000694845"/>
    </source>
</evidence>
<dbReference type="PROSITE" id="PS50157">
    <property type="entry name" value="ZINC_FINGER_C2H2_2"/>
    <property type="match status" value="8"/>
</dbReference>
<evidence type="ECO:0000256" key="1">
    <source>
        <dbReference type="ARBA" id="ARBA00004123"/>
    </source>
</evidence>
<evidence type="ECO:0000256" key="6">
    <source>
        <dbReference type="ARBA" id="ARBA00023242"/>
    </source>
</evidence>
<dbReference type="InterPro" id="IPR013083">
    <property type="entry name" value="Znf_RING/FYVE/PHD"/>
</dbReference>
<dbReference type="PROSITE" id="PS00028">
    <property type="entry name" value="ZINC_FINGER_C2H2_1"/>
    <property type="match status" value="8"/>
</dbReference>
<dbReference type="InterPro" id="IPR001965">
    <property type="entry name" value="Znf_PHD"/>
</dbReference>
<dbReference type="FunFam" id="3.30.160.60:FF:000018">
    <property type="entry name" value="Krueppel-like factor 15"/>
    <property type="match status" value="1"/>
</dbReference>
<dbReference type="FunFam" id="3.30.160.60:FF:000125">
    <property type="entry name" value="Putative zinc finger protein 143"/>
    <property type="match status" value="1"/>
</dbReference>
<comment type="subcellular location">
    <subcellularLocation>
        <location evidence="1">Nucleus</location>
    </subcellularLocation>
</comment>
<dbReference type="GO" id="GO:0000978">
    <property type="term" value="F:RNA polymerase II cis-regulatory region sequence-specific DNA binding"/>
    <property type="evidence" value="ECO:0007669"/>
    <property type="project" value="TreeGrafter"/>
</dbReference>
<evidence type="ECO:0000256" key="7">
    <source>
        <dbReference type="PROSITE-ProRule" id="PRU00042"/>
    </source>
</evidence>
<evidence type="ECO:0000256" key="2">
    <source>
        <dbReference type="ARBA" id="ARBA00022723"/>
    </source>
</evidence>
<evidence type="ECO:0000313" key="12">
    <source>
        <dbReference type="RefSeq" id="XP_022093913.1"/>
    </source>
</evidence>
<feature type="domain" description="C2H2-type" evidence="10">
    <location>
        <begin position="308"/>
        <end position="335"/>
    </location>
</feature>
<dbReference type="GO" id="GO:0005634">
    <property type="term" value="C:nucleus"/>
    <property type="evidence" value="ECO:0007669"/>
    <property type="project" value="UniProtKB-SubCell"/>
</dbReference>
<feature type="domain" description="C2H2-type" evidence="10">
    <location>
        <begin position="199"/>
        <end position="228"/>
    </location>
</feature>
<feature type="domain" description="C2H2-type" evidence="10">
    <location>
        <begin position="229"/>
        <end position="258"/>
    </location>
</feature>
<dbReference type="GeneID" id="110981050"/>
<dbReference type="SUPFAM" id="SSF57667">
    <property type="entry name" value="beta-beta-alpha zinc fingers"/>
    <property type="match status" value="5"/>
</dbReference>
<evidence type="ECO:0000256" key="5">
    <source>
        <dbReference type="ARBA" id="ARBA00022833"/>
    </source>
</evidence>
<dbReference type="Gene3D" id="3.30.160.60">
    <property type="entry name" value="Classic Zinc Finger"/>
    <property type="match status" value="8"/>
</dbReference>
<dbReference type="Gene3D" id="3.30.40.10">
    <property type="entry name" value="Zinc/RING finger domain, C3HC4 (zinc finger)"/>
    <property type="match status" value="1"/>
</dbReference>
<dbReference type="InterPro" id="IPR036236">
    <property type="entry name" value="Znf_C2H2_sf"/>
</dbReference>
<dbReference type="Proteomes" id="UP000694845">
    <property type="component" value="Unplaced"/>
</dbReference>
<proteinExistence type="predicted"/>
<dbReference type="AlphaFoldDB" id="A0A8B7YKX2"/>
<keyword evidence="3" id="KW-0677">Repeat</keyword>
<feature type="domain" description="C2H2-type" evidence="10">
    <location>
        <begin position="513"/>
        <end position="540"/>
    </location>
</feature>
<feature type="region of interest" description="Disordered" evidence="8">
    <location>
        <begin position="328"/>
        <end position="355"/>
    </location>
</feature>
<dbReference type="PANTHER" id="PTHR23235:SF165">
    <property type="entry name" value="TRANSCRIPTION FACTOR BTD"/>
    <property type="match status" value="1"/>
</dbReference>
<keyword evidence="4 7" id="KW-0863">Zinc-finger</keyword>
<organism evidence="11 12">
    <name type="scientific">Acanthaster planci</name>
    <name type="common">Crown-of-thorns starfish</name>
    <dbReference type="NCBI Taxonomy" id="133434"/>
    <lineage>
        <taxon>Eukaryota</taxon>
        <taxon>Metazoa</taxon>
        <taxon>Echinodermata</taxon>
        <taxon>Eleutherozoa</taxon>
        <taxon>Asterozoa</taxon>
        <taxon>Asteroidea</taxon>
        <taxon>Valvatacea</taxon>
        <taxon>Valvatida</taxon>
        <taxon>Acanthasteridae</taxon>
        <taxon>Acanthaster</taxon>
    </lineage>
</organism>
<evidence type="ECO:0000259" key="9">
    <source>
        <dbReference type="PROSITE" id="PS50016"/>
    </source>
</evidence>
<feature type="domain" description="C2H2-type" evidence="10">
    <location>
        <begin position="413"/>
        <end position="442"/>
    </location>
</feature>
<dbReference type="RefSeq" id="XP_022093913.1">
    <property type="nucleotide sequence ID" value="XM_022238221.1"/>
</dbReference>
<dbReference type="FunFam" id="3.30.160.60:FF:000100">
    <property type="entry name" value="Zinc finger 45-like"/>
    <property type="match status" value="2"/>
</dbReference>
<reference evidence="12" key="1">
    <citation type="submission" date="2025-08" db="UniProtKB">
        <authorList>
            <consortium name="RefSeq"/>
        </authorList>
    </citation>
    <scope>IDENTIFICATION</scope>
</reference>
<dbReference type="InterPro" id="IPR011011">
    <property type="entry name" value="Znf_FYVE_PHD"/>
</dbReference>
<feature type="domain" description="PHD-type" evidence="9">
    <location>
        <begin position="22"/>
        <end position="72"/>
    </location>
</feature>
<name>A0A8B7YKX2_ACAPL</name>
<dbReference type="OrthoDB" id="4748970at2759"/>
<dbReference type="Pfam" id="PF00628">
    <property type="entry name" value="PHD"/>
    <property type="match status" value="1"/>
</dbReference>
<dbReference type="InterPro" id="IPR019786">
    <property type="entry name" value="Zinc_finger_PHD-type_CS"/>
</dbReference>
<feature type="domain" description="C2H2-type" evidence="10">
    <location>
        <begin position="443"/>
        <end position="472"/>
    </location>
</feature>
<keyword evidence="11" id="KW-1185">Reference proteome</keyword>
<protein>
    <submittedName>
        <fullName evidence="12">Zinc finger protein 846-like isoform X1</fullName>
    </submittedName>
</protein>
<dbReference type="GO" id="GO:0008270">
    <property type="term" value="F:zinc ion binding"/>
    <property type="evidence" value="ECO:0007669"/>
    <property type="project" value="UniProtKB-KW"/>
</dbReference>
<evidence type="ECO:0000256" key="3">
    <source>
        <dbReference type="ARBA" id="ARBA00022737"/>
    </source>
</evidence>
<feature type="domain" description="C2H2-type" evidence="10">
    <location>
        <begin position="473"/>
        <end position="500"/>
    </location>
</feature>
<dbReference type="FunFam" id="3.30.160.60:FF:000072">
    <property type="entry name" value="zinc finger protein 143 isoform X1"/>
    <property type="match status" value="1"/>
</dbReference>
<keyword evidence="2" id="KW-0479">Metal-binding</keyword>
<keyword evidence="5" id="KW-0862">Zinc</keyword>
<sequence length="603" mass="67961">MDQTSTMEEVSGVKQAEDNKEKLFCICKTPDDGGFYLGCDSCQGWFHPACLGVAKEDIKKDDTWHCNECKSVNTTSSAEKGANKHEWPTGPFMIPVTEQPNEATETPDLPELPDLGDELAGDLNLEGQIGHQGEGAGNQGYTNNQTNELKSGEDMEMEGQTAEDNREGMARRSRRERCSCPNCVLDRKRRDITIGPREHICHVPNCGQIFSKTSHLKLHLRSHSGQLQYACDWPLCGSSFRRSDELQRHYRTHTARCRKPRAAAAAASAKKVTGELPHVCDWPLCGRGFKRADKLQRHYRTHTGERKYQCKLCMKRFLRSDHLSKHIKTHNNKKAKGRRKHSATSQEDVLEDGTLPVAGESSEKVECNQQSLTKKNSGQKRIQRQPCSCPYCTMEGRERKPGDPALPIGPKKHLCHIEGCGKAFAKTSHLKAHIRGHTGEKPYICTWTGCSRRFTRSDELQRHSRTHTGEKRFSCPECPMSFMRSDHLSKHVRTHDNKKIRELSNMDRGEKRYPCPDCGKRFWRKDHLKKHSNTHIKKGDEEGSLPVKIEIINPASSASTRDTVPPVPPVVTMDSTHQALPTMAQATVPDPNLLQNLDLTPKA</sequence>
<dbReference type="SUPFAM" id="SSF57903">
    <property type="entry name" value="FYVE/PHD zinc finger"/>
    <property type="match status" value="1"/>
</dbReference>
<feature type="domain" description="C2H2-type" evidence="10">
    <location>
        <begin position="278"/>
        <end position="307"/>
    </location>
</feature>
<feature type="compositionally biased region" description="Basic residues" evidence="8">
    <location>
        <begin position="328"/>
        <end position="342"/>
    </location>
</feature>
<dbReference type="PROSITE" id="PS50016">
    <property type="entry name" value="ZF_PHD_2"/>
    <property type="match status" value="1"/>
</dbReference>
<dbReference type="Pfam" id="PF00096">
    <property type="entry name" value="zf-C2H2"/>
    <property type="match status" value="6"/>
</dbReference>
<dbReference type="GO" id="GO:0000981">
    <property type="term" value="F:DNA-binding transcription factor activity, RNA polymerase II-specific"/>
    <property type="evidence" value="ECO:0007669"/>
    <property type="project" value="TreeGrafter"/>
</dbReference>
<dbReference type="SMART" id="SM00249">
    <property type="entry name" value="PHD"/>
    <property type="match status" value="1"/>
</dbReference>
<dbReference type="InterPro" id="IPR013087">
    <property type="entry name" value="Znf_C2H2_type"/>
</dbReference>
<evidence type="ECO:0000256" key="4">
    <source>
        <dbReference type="ARBA" id="ARBA00022771"/>
    </source>
</evidence>
<dbReference type="FunFam" id="3.30.160.60:FF:000007">
    <property type="entry name" value="Basic krueppel-like factor 3"/>
    <property type="match status" value="1"/>
</dbReference>
<accession>A0A8B7YKX2</accession>
<dbReference type="OMA" id="HTARCRK"/>
<dbReference type="PROSITE" id="PS01359">
    <property type="entry name" value="ZF_PHD_1"/>
    <property type="match status" value="1"/>
</dbReference>
<evidence type="ECO:0000259" key="10">
    <source>
        <dbReference type="PROSITE" id="PS50157"/>
    </source>
</evidence>